<feature type="transmembrane region" description="Helical" evidence="5">
    <location>
        <begin position="213"/>
        <end position="232"/>
    </location>
</feature>
<evidence type="ECO:0000256" key="1">
    <source>
        <dbReference type="ARBA" id="ARBA00004141"/>
    </source>
</evidence>
<reference evidence="7 8" key="1">
    <citation type="journal article" date="2023" name="Nat. Commun.">
        <title>Origin of minicircular mitochondrial genomes in red algae.</title>
        <authorList>
            <person name="Lee Y."/>
            <person name="Cho C.H."/>
            <person name="Lee Y.M."/>
            <person name="Park S.I."/>
            <person name="Yang J.H."/>
            <person name="West J.A."/>
            <person name="Bhattacharya D."/>
            <person name="Yoon H.S."/>
        </authorList>
    </citation>
    <scope>NUCLEOTIDE SEQUENCE [LARGE SCALE GENOMIC DNA]</scope>
    <source>
        <strain evidence="7 8">CCMP1338</strain>
        <tissue evidence="7">Whole cell</tissue>
    </source>
</reference>
<comment type="caution">
    <text evidence="7">The sequence shown here is derived from an EMBL/GenBank/DDBJ whole genome shotgun (WGS) entry which is preliminary data.</text>
</comment>
<evidence type="ECO:0000256" key="3">
    <source>
        <dbReference type="ARBA" id="ARBA00022989"/>
    </source>
</evidence>
<feature type="transmembrane region" description="Helical" evidence="5">
    <location>
        <begin position="126"/>
        <end position="147"/>
    </location>
</feature>
<name>A0AAV8UUF9_9RHOD</name>
<proteinExistence type="predicted"/>
<dbReference type="PANTHER" id="PTHR22950:SF700">
    <property type="entry name" value="AMINO ACID TRANSPORTER TRANSMEMBRANE DOMAIN-CONTAINING PROTEIN"/>
    <property type="match status" value="1"/>
</dbReference>
<evidence type="ECO:0000256" key="5">
    <source>
        <dbReference type="SAM" id="Phobius"/>
    </source>
</evidence>
<dbReference type="Pfam" id="PF01490">
    <property type="entry name" value="Aa_trans"/>
    <property type="match status" value="1"/>
</dbReference>
<keyword evidence="3 5" id="KW-1133">Transmembrane helix</keyword>
<comment type="subcellular location">
    <subcellularLocation>
        <location evidence="1">Membrane</location>
        <topology evidence="1">Multi-pass membrane protein</topology>
    </subcellularLocation>
</comment>
<dbReference type="GO" id="GO:0005774">
    <property type="term" value="C:vacuolar membrane"/>
    <property type="evidence" value="ECO:0007669"/>
    <property type="project" value="TreeGrafter"/>
</dbReference>
<evidence type="ECO:0000313" key="8">
    <source>
        <dbReference type="Proteomes" id="UP001157974"/>
    </source>
</evidence>
<feature type="transmembrane region" description="Helical" evidence="5">
    <location>
        <begin position="445"/>
        <end position="465"/>
    </location>
</feature>
<evidence type="ECO:0000259" key="6">
    <source>
        <dbReference type="Pfam" id="PF01490"/>
    </source>
</evidence>
<organism evidence="7 8">
    <name type="scientific">Rhodosorus marinus</name>
    <dbReference type="NCBI Taxonomy" id="101924"/>
    <lineage>
        <taxon>Eukaryota</taxon>
        <taxon>Rhodophyta</taxon>
        <taxon>Stylonematophyceae</taxon>
        <taxon>Stylonematales</taxon>
        <taxon>Stylonemataceae</taxon>
        <taxon>Rhodosorus</taxon>
    </lineage>
</organism>
<keyword evidence="2 5" id="KW-0812">Transmembrane</keyword>
<feature type="transmembrane region" description="Helical" evidence="5">
    <location>
        <begin position="510"/>
        <end position="532"/>
    </location>
</feature>
<gene>
    <name evidence="7" type="ORF">NDN08_001249</name>
</gene>
<dbReference type="EMBL" id="JAMWBK010000005">
    <property type="protein sequence ID" value="KAJ8904733.1"/>
    <property type="molecule type" value="Genomic_DNA"/>
</dbReference>
<dbReference type="AlphaFoldDB" id="A0AAV8UUF9"/>
<dbReference type="Proteomes" id="UP001157974">
    <property type="component" value="Unassembled WGS sequence"/>
</dbReference>
<evidence type="ECO:0000256" key="2">
    <source>
        <dbReference type="ARBA" id="ARBA00022692"/>
    </source>
</evidence>
<feature type="transmembrane region" description="Helical" evidence="5">
    <location>
        <begin position="471"/>
        <end position="489"/>
    </location>
</feature>
<protein>
    <recommendedName>
        <fullName evidence="6">Amino acid transporter transmembrane domain-containing protein</fullName>
    </recommendedName>
</protein>
<dbReference type="PANTHER" id="PTHR22950">
    <property type="entry name" value="AMINO ACID TRANSPORTER"/>
    <property type="match status" value="1"/>
</dbReference>
<evidence type="ECO:0000256" key="4">
    <source>
        <dbReference type="ARBA" id="ARBA00023136"/>
    </source>
</evidence>
<sequence length="542" mass="58983">MLEKILDERLVRRRGMTYGSFGDDLKRGGEELLSLQSLVPVASRTQSTRSCQANNEIDFDVVHEENEGEMVDAEEVAPPSENGEVQTVKAGGGLKSWITDFMNLLKAFIGLNFMYISFAMSKAGLVRGVVGITVIAWLTYISCIMLVKVKNALPKEVRAANKHLTYGDVARITSGPRAELVVNGALILTQFGYCTGYLIFLAHTTHDMVQSSWPNWGFVLVPLPLLVLIAQLRSVRSLGPFSAFANLSLLVGFVAVVVYISMNFEFQPTSPPISAFPIFFGQVTAALEGIGLVLPVEASMSDPKYFDRVLALALSCLTFVLMTVGVLGFVTFGEDTKSIILMNMQGSGIITGIKIVLCLGILFTYPLQLVPVVQSLEGWVAGGPPIAAHVIAHEIGQAGIEIDQEIEREQEEAEDEENMAAVANPDEDPIPTEHTGRRTLFANQWYQVLCRFLVVMATALVAMFAGKSFGLFQSLIGSLGAAFLAYTGPAYLHWHMFRNEMGPLGKLRDFFIFVIGIVGSVVGTTVTLMEMFRADDGGASAP</sequence>
<dbReference type="GO" id="GO:0015179">
    <property type="term" value="F:L-amino acid transmembrane transporter activity"/>
    <property type="evidence" value="ECO:0007669"/>
    <property type="project" value="TreeGrafter"/>
</dbReference>
<keyword evidence="4 5" id="KW-0472">Membrane</keyword>
<feature type="domain" description="Amino acid transporter transmembrane" evidence="6">
    <location>
        <begin position="96"/>
        <end position="528"/>
    </location>
</feature>
<feature type="transmembrane region" description="Helical" evidence="5">
    <location>
        <begin position="309"/>
        <end position="332"/>
    </location>
</feature>
<accession>A0AAV8UUF9</accession>
<dbReference type="InterPro" id="IPR013057">
    <property type="entry name" value="AA_transpt_TM"/>
</dbReference>
<feature type="transmembrane region" description="Helical" evidence="5">
    <location>
        <begin position="244"/>
        <end position="262"/>
    </location>
</feature>
<feature type="transmembrane region" description="Helical" evidence="5">
    <location>
        <begin position="180"/>
        <end position="201"/>
    </location>
</feature>
<keyword evidence="8" id="KW-1185">Reference proteome</keyword>
<feature type="transmembrane region" description="Helical" evidence="5">
    <location>
        <begin position="344"/>
        <end position="365"/>
    </location>
</feature>
<evidence type="ECO:0000313" key="7">
    <source>
        <dbReference type="EMBL" id="KAJ8904733.1"/>
    </source>
</evidence>
<feature type="transmembrane region" description="Helical" evidence="5">
    <location>
        <begin position="274"/>
        <end position="297"/>
    </location>
</feature>